<keyword evidence="3" id="KW-0997">Cell inner membrane</keyword>
<feature type="transmembrane region" description="Helical" evidence="7">
    <location>
        <begin position="6"/>
        <end position="38"/>
    </location>
</feature>
<evidence type="ECO:0000313" key="9">
    <source>
        <dbReference type="EMBL" id="BAU30984.1"/>
    </source>
</evidence>
<dbReference type="NCBIfam" id="TIGR00786">
    <property type="entry name" value="dctM"/>
    <property type="match status" value="1"/>
</dbReference>
<feature type="transmembrane region" description="Helical" evidence="7">
    <location>
        <begin position="50"/>
        <end position="72"/>
    </location>
</feature>
<comment type="subcellular location">
    <subcellularLocation>
        <location evidence="1">Cell inner membrane</location>
        <topology evidence="1">Multi-pass membrane protein</topology>
    </subcellularLocation>
</comment>
<evidence type="ECO:0000259" key="8">
    <source>
        <dbReference type="Pfam" id="PF06808"/>
    </source>
</evidence>
<dbReference type="GO" id="GO:0005886">
    <property type="term" value="C:plasma membrane"/>
    <property type="evidence" value="ECO:0007669"/>
    <property type="project" value="UniProtKB-SubCell"/>
</dbReference>
<evidence type="ECO:0000256" key="4">
    <source>
        <dbReference type="ARBA" id="ARBA00022692"/>
    </source>
</evidence>
<dbReference type="InterPro" id="IPR010656">
    <property type="entry name" value="DctM"/>
</dbReference>
<protein>
    <submittedName>
        <fullName evidence="9">TRAP dicarboxylate transporter subunit DctM</fullName>
    </submittedName>
</protein>
<reference evidence="9 10" key="2">
    <citation type="submission" date="2016-01" db="EMBL/GenBank/DDBJ databases">
        <title>Microcella alkaliphila JAM AC0309 whole genome shotgun sequence.</title>
        <authorList>
            <person name="Kurata A."/>
            <person name="Hirose Y."/>
            <person name="Kishimoto N."/>
            <person name="Kobayashi T."/>
        </authorList>
    </citation>
    <scope>NUCLEOTIDE SEQUENCE [LARGE SCALE GENOMIC DNA]</scope>
    <source>
        <strain evidence="9 10">JAM AC0309</strain>
    </source>
</reference>
<dbReference type="GO" id="GO:0022857">
    <property type="term" value="F:transmembrane transporter activity"/>
    <property type="evidence" value="ECO:0007669"/>
    <property type="project" value="TreeGrafter"/>
</dbReference>
<organism evidence="9 10">
    <name type="scientific">Microcella alkaliphila</name>
    <dbReference type="NCBI Taxonomy" id="279828"/>
    <lineage>
        <taxon>Bacteria</taxon>
        <taxon>Bacillati</taxon>
        <taxon>Actinomycetota</taxon>
        <taxon>Actinomycetes</taxon>
        <taxon>Micrococcales</taxon>
        <taxon>Microbacteriaceae</taxon>
        <taxon>Microcella</taxon>
    </lineage>
</organism>
<dbReference type="PANTHER" id="PTHR33362:SF3">
    <property type="entry name" value="SIALIC ACID TRAP TRANSPORTER PERMEASE PROTEIN SIAT"/>
    <property type="match status" value="1"/>
</dbReference>
<feature type="domain" description="TRAP C4-dicarboxylate transport system permease DctM subunit" evidence="8">
    <location>
        <begin position="7"/>
        <end position="413"/>
    </location>
</feature>
<dbReference type="EMBL" id="AP017315">
    <property type="protein sequence ID" value="BAU30984.1"/>
    <property type="molecule type" value="Genomic_DNA"/>
</dbReference>
<evidence type="ECO:0000256" key="2">
    <source>
        <dbReference type="ARBA" id="ARBA00022475"/>
    </source>
</evidence>
<gene>
    <name evidence="9" type="ORF">MalAC0309_0105</name>
</gene>
<feature type="transmembrane region" description="Helical" evidence="7">
    <location>
        <begin position="238"/>
        <end position="254"/>
    </location>
</feature>
<feature type="transmembrane region" description="Helical" evidence="7">
    <location>
        <begin position="266"/>
        <end position="291"/>
    </location>
</feature>
<keyword evidence="5 7" id="KW-1133">Transmembrane helix</keyword>
<dbReference type="Proteomes" id="UP000218965">
    <property type="component" value="Chromosome"/>
</dbReference>
<reference evidence="10" key="1">
    <citation type="submission" date="2015-12" db="EMBL/GenBank/DDBJ databases">
        <authorList>
            <person name="Shamseldin A."/>
            <person name="Moawad H."/>
            <person name="Abd El-Rahim W.M."/>
            <person name="Sadowsky M.J."/>
        </authorList>
    </citation>
    <scope>NUCLEOTIDE SEQUENCE [LARGE SCALE GENOMIC DNA]</scope>
    <source>
        <strain evidence="10">JAM AC0309</strain>
    </source>
</reference>
<evidence type="ECO:0000256" key="6">
    <source>
        <dbReference type="ARBA" id="ARBA00023136"/>
    </source>
</evidence>
<accession>A0A0U4WSR2</accession>
<evidence type="ECO:0000313" key="10">
    <source>
        <dbReference type="Proteomes" id="UP000218965"/>
    </source>
</evidence>
<dbReference type="AlphaFoldDB" id="A0A0U4WSR2"/>
<feature type="transmembrane region" description="Helical" evidence="7">
    <location>
        <begin position="311"/>
        <end position="341"/>
    </location>
</feature>
<dbReference type="InterPro" id="IPR004681">
    <property type="entry name" value="TRAP_DctM"/>
</dbReference>
<sequence length="430" mass="44373">MSLTVIAIFFLLLVLGVPLALALGTGVVVALLVFGLPLEMMAQSTFSSMNSFLLIAVPLFVLAGNVMAGGGISERIFNGASVMFGRFRGGLGQVNIAASAIFGGISGSSVADVVSLGKIEIKAMTDHGYPKPYGAALTMATSALSSVIPPSILMIIAASASGVSVGAALAGGFGAAVIFILVLMVMNYFISVWKKYGEISRESLRESIKTVVVGIPALGGPVVLLYGLFGGLFTPTEAAAVAVVYSVVVAMFVYRDMKPRQLPAMLIESGVTTGTILFIAMVASAASYIFTIDGLPARVSAGLTTLTTDPLLMMLLIGVILLIIGAIMDITAAILLTIPILMPTAIATGIDPVHFVVFLVAALSIGLVTPPVGVALFATVFVAKLPMETIVKSALPYYAVLGGAVILLAVFPDLVLLPAEWLTGYQPVGR</sequence>
<evidence type="ECO:0000256" key="5">
    <source>
        <dbReference type="ARBA" id="ARBA00022989"/>
    </source>
</evidence>
<dbReference type="Pfam" id="PF06808">
    <property type="entry name" value="DctM"/>
    <property type="match status" value="1"/>
</dbReference>
<feature type="transmembrane region" description="Helical" evidence="7">
    <location>
        <begin position="135"/>
        <end position="160"/>
    </location>
</feature>
<dbReference type="OrthoDB" id="9777699at2"/>
<keyword evidence="6 7" id="KW-0472">Membrane</keyword>
<dbReference type="PANTHER" id="PTHR33362">
    <property type="entry name" value="SIALIC ACID TRAP TRANSPORTER PERMEASE PROTEIN SIAT-RELATED"/>
    <property type="match status" value="1"/>
</dbReference>
<keyword evidence="2" id="KW-1003">Cell membrane</keyword>
<feature type="transmembrane region" description="Helical" evidence="7">
    <location>
        <begin position="211"/>
        <end position="232"/>
    </location>
</feature>
<feature type="transmembrane region" description="Helical" evidence="7">
    <location>
        <begin position="353"/>
        <end position="383"/>
    </location>
</feature>
<proteinExistence type="predicted"/>
<feature type="transmembrane region" description="Helical" evidence="7">
    <location>
        <begin position="92"/>
        <end position="114"/>
    </location>
</feature>
<evidence type="ECO:0000256" key="7">
    <source>
        <dbReference type="SAM" id="Phobius"/>
    </source>
</evidence>
<keyword evidence="4 7" id="KW-0812">Transmembrane</keyword>
<dbReference type="KEGG" id="malk:MalAC0309_0105"/>
<evidence type="ECO:0000256" key="3">
    <source>
        <dbReference type="ARBA" id="ARBA00022519"/>
    </source>
</evidence>
<dbReference type="PIRSF" id="PIRSF006066">
    <property type="entry name" value="HI0050"/>
    <property type="match status" value="1"/>
</dbReference>
<feature type="transmembrane region" description="Helical" evidence="7">
    <location>
        <begin position="166"/>
        <end position="190"/>
    </location>
</feature>
<feature type="transmembrane region" description="Helical" evidence="7">
    <location>
        <begin position="395"/>
        <end position="417"/>
    </location>
</feature>
<name>A0A0U4WSR2_9MICO</name>
<evidence type="ECO:0000256" key="1">
    <source>
        <dbReference type="ARBA" id="ARBA00004429"/>
    </source>
</evidence>